<keyword evidence="3" id="KW-1003">Cell membrane</keyword>
<evidence type="ECO:0000256" key="5">
    <source>
        <dbReference type="ARBA" id="ARBA00022989"/>
    </source>
</evidence>
<proteinExistence type="predicted"/>
<dbReference type="NCBIfam" id="NF008873">
    <property type="entry name" value="PRK11909.1"/>
    <property type="match status" value="1"/>
</dbReference>
<dbReference type="PATRIC" id="fig|1423772.3.peg.666"/>
<evidence type="ECO:0000256" key="7">
    <source>
        <dbReference type="SAM" id="Phobius"/>
    </source>
</evidence>
<sequence>MGKNFRKEDVFMHIPDNYLSPATCGVMFAAATPVLAVSLSKTKQQLTKNRELAPMLGICASLSFLVMMFNVPIPGGTTAHAVGATLLAILVGPYAACVAVTVALLLQAFLFGDGGLLALGANIFNMAVVMPFVGYGIYAFLRKHGHEKAGVVLGSYFGINAAALLAGVELGLQPVVATSASGQPLYNPYPITIAVPAMLFAHLLVAGVVEAFFTYAVYAFVKKVAPAELYTPTRATLPEASKMQLGFKYFYYLIGAMIVLSPLGLLASGTAWGEWDTSELLGKMHSEHLGNTLPSGMTHGVDFNALFGDYTVPGTALSLGYILSAVTAVLVFLLLGKILMSLGKNNEHAH</sequence>
<dbReference type="GO" id="GO:0005886">
    <property type="term" value="C:plasma membrane"/>
    <property type="evidence" value="ECO:0007669"/>
    <property type="project" value="UniProtKB-SubCell"/>
</dbReference>
<dbReference type="InterPro" id="IPR002751">
    <property type="entry name" value="CbiM/NikMN"/>
</dbReference>
<evidence type="ECO:0000256" key="3">
    <source>
        <dbReference type="ARBA" id="ARBA00022475"/>
    </source>
</evidence>
<evidence type="ECO:0000256" key="1">
    <source>
        <dbReference type="ARBA" id="ARBA00004651"/>
    </source>
</evidence>
<keyword evidence="4 7" id="KW-0812">Transmembrane</keyword>
<dbReference type="Gene3D" id="1.10.1760.20">
    <property type="match status" value="1"/>
</dbReference>
<evidence type="ECO:0000256" key="2">
    <source>
        <dbReference type="ARBA" id="ARBA00022448"/>
    </source>
</evidence>
<comment type="subcellular location">
    <subcellularLocation>
        <location evidence="1">Cell membrane</location>
        <topology evidence="1">Multi-pass membrane protein</topology>
    </subcellularLocation>
</comment>
<feature type="transmembrane region" description="Helical" evidence="7">
    <location>
        <begin position="193"/>
        <end position="221"/>
    </location>
</feature>
<keyword evidence="2" id="KW-0813">Transport</keyword>
<accession>A0A0R2BDL8</accession>
<dbReference type="Pfam" id="PF13190">
    <property type="entry name" value="PDGLE"/>
    <property type="match status" value="1"/>
</dbReference>
<dbReference type="GO" id="GO:0000041">
    <property type="term" value="P:transition metal ion transport"/>
    <property type="evidence" value="ECO:0007669"/>
    <property type="project" value="InterPro"/>
</dbReference>
<keyword evidence="6 7" id="KW-0472">Membrane</keyword>
<dbReference type="InterPro" id="IPR025937">
    <property type="entry name" value="PDGLE_dom"/>
</dbReference>
<feature type="transmembrane region" description="Helical" evidence="7">
    <location>
        <begin position="85"/>
        <end position="110"/>
    </location>
</feature>
<feature type="transmembrane region" description="Helical" evidence="7">
    <location>
        <begin position="153"/>
        <end position="173"/>
    </location>
</feature>
<dbReference type="Proteomes" id="UP000051612">
    <property type="component" value="Unassembled WGS sequence"/>
</dbReference>
<dbReference type="NCBIfam" id="NF005598">
    <property type="entry name" value="PRK07331.1"/>
    <property type="match status" value="1"/>
</dbReference>
<feature type="transmembrane region" description="Helical" evidence="7">
    <location>
        <begin position="316"/>
        <end position="335"/>
    </location>
</feature>
<evidence type="ECO:0000256" key="4">
    <source>
        <dbReference type="ARBA" id="ARBA00022692"/>
    </source>
</evidence>
<protein>
    <submittedName>
        <fullName evidence="9">Cobalt uptake substrate-specific transmembrane region family protein</fullName>
    </submittedName>
</protein>
<dbReference type="PANTHER" id="PTHR34229">
    <property type="entry name" value="METAL TRANSPORT PROTEIN HI_1621-RELATED"/>
    <property type="match status" value="1"/>
</dbReference>
<gene>
    <name evidence="9" type="ORF">FC48_GL000603</name>
</gene>
<comment type="caution">
    <text evidence="9">The sequence shown here is derived from an EMBL/GenBank/DDBJ whole genome shotgun (WGS) entry which is preliminary data.</text>
</comment>
<keyword evidence="5 7" id="KW-1133">Transmembrane helix</keyword>
<feature type="transmembrane region" description="Helical" evidence="7">
    <location>
        <begin position="116"/>
        <end position="141"/>
    </location>
</feature>
<name>A0A0R2BDL8_9LACO</name>
<feature type="transmembrane region" description="Helical" evidence="7">
    <location>
        <begin position="21"/>
        <end position="40"/>
    </location>
</feature>
<evidence type="ECO:0000259" key="8">
    <source>
        <dbReference type="Pfam" id="PF13190"/>
    </source>
</evidence>
<evidence type="ECO:0000256" key="6">
    <source>
        <dbReference type="ARBA" id="ARBA00023136"/>
    </source>
</evidence>
<feature type="transmembrane region" description="Helical" evidence="7">
    <location>
        <begin position="249"/>
        <end position="272"/>
    </location>
</feature>
<feature type="transmembrane region" description="Helical" evidence="7">
    <location>
        <begin position="52"/>
        <end position="73"/>
    </location>
</feature>
<dbReference type="AlphaFoldDB" id="A0A0R2BDL8"/>
<dbReference type="PANTHER" id="PTHR34229:SF1">
    <property type="entry name" value="METAL TRANSPORT PROTEIN HI_1621-RELATED"/>
    <property type="match status" value="1"/>
</dbReference>
<reference evidence="9 10" key="1">
    <citation type="journal article" date="2015" name="Genome Announc.">
        <title>Expanding the biotechnology potential of lactobacilli through comparative genomics of 213 strains and associated genera.</title>
        <authorList>
            <person name="Sun Z."/>
            <person name="Harris H.M."/>
            <person name="McCann A."/>
            <person name="Guo C."/>
            <person name="Argimon S."/>
            <person name="Zhang W."/>
            <person name="Yang X."/>
            <person name="Jeffery I.B."/>
            <person name="Cooney J.C."/>
            <person name="Kagawa T.F."/>
            <person name="Liu W."/>
            <person name="Song Y."/>
            <person name="Salvetti E."/>
            <person name="Wrobel A."/>
            <person name="Rasinkangas P."/>
            <person name="Parkhill J."/>
            <person name="Rea M.C."/>
            <person name="O'Sullivan O."/>
            <person name="Ritari J."/>
            <person name="Douillard F.P."/>
            <person name="Paul Ross R."/>
            <person name="Yang R."/>
            <person name="Briner A.E."/>
            <person name="Felis G.E."/>
            <person name="de Vos W.M."/>
            <person name="Barrangou R."/>
            <person name="Klaenhammer T.R."/>
            <person name="Caufield P.W."/>
            <person name="Cui Y."/>
            <person name="Zhang H."/>
            <person name="O'Toole P.W."/>
        </authorList>
    </citation>
    <scope>NUCLEOTIDE SEQUENCE [LARGE SCALE GENOMIC DNA]</scope>
    <source>
        <strain evidence="9 10">DSM 20452</strain>
    </source>
</reference>
<dbReference type="Pfam" id="PF01891">
    <property type="entry name" value="CbiM"/>
    <property type="match status" value="1"/>
</dbReference>
<evidence type="ECO:0000313" key="9">
    <source>
        <dbReference type="EMBL" id="KRM73980.1"/>
    </source>
</evidence>
<dbReference type="EMBL" id="AYYN01000127">
    <property type="protein sequence ID" value="KRM73980.1"/>
    <property type="molecule type" value="Genomic_DNA"/>
</dbReference>
<feature type="domain" description="PDGLE" evidence="8">
    <location>
        <begin position="251"/>
        <end position="342"/>
    </location>
</feature>
<organism evidence="9 10">
    <name type="scientific">Ligilactobacillus murinus DSM 20452 = NBRC 14221</name>
    <dbReference type="NCBI Taxonomy" id="1423772"/>
    <lineage>
        <taxon>Bacteria</taxon>
        <taxon>Bacillati</taxon>
        <taxon>Bacillota</taxon>
        <taxon>Bacilli</taxon>
        <taxon>Lactobacillales</taxon>
        <taxon>Lactobacillaceae</taxon>
        <taxon>Ligilactobacillus</taxon>
    </lineage>
</organism>
<evidence type="ECO:0000313" key="10">
    <source>
        <dbReference type="Proteomes" id="UP000051612"/>
    </source>
</evidence>